<evidence type="ECO:0000256" key="4">
    <source>
        <dbReference type="ARBA" id="ARBA00022741"/>
    </source>
</evidence>
<dbReference type="PROSITE" id="PS00178">
    <property type="entry name" value="AA_TRNA_LIGASE_I"/>
    <property type="match status" value="1"/>
</dbReference>
<dbReference type="InterPro" id="IPR002686">
    <property type="entry name" value="Transposase_17"/>
</dbReference>
<dbReference type="FunFam" id="3.40.50.620:FF:000077">
    <property type="entry name" value="Leucine--tRNA ligase"/>
    <property type="match status" value="1"/>
</dbReference>
<dbReference type="Gene3D" id="3.30.70.1290">
    <property type="entry name" value="Transposase IS200-like"/>
    <property type="match status" value="1"/>
</dbReference>
<feature type="short sequence motif" description="'KMSKS' region" evidence="9">
    <location>
        <begin position="755"/>
        <end position="759"/>
    </location>
</feature>
<dbReference type="GO" id="GO:0005829">
    <property type="term" value="C:cytosol"/>
    <property type="evidence" value="ECO:0007669"/>
    <property type="project" value="TreeGrafter"/>
</dbReference>
<proteinExistence type="inferred from homology"/>
<comment type="subcellular location">
    <subcellularLocation>
        <location evidence="9">Cytoplasm</location>
    </subcellularLocation>
</comment>
<evidence type="ECO:0000256" key="6">
    <source>
        <dbReference type="ARBA" id="ARBA00022917"/>
    </source>
</evidence>
<dbReference type="CDD" id="cd00812">
    <property type="entry name" value="LeuRS_core"/>
    <property type="match status" value="1"/>
</dbReference>
<dbReference type="Gene3D" id="3.90.740.10">
    <property type="entry name" value="Valyl/Leucyl/Isoleucyl-tRNA synthetase, editing domain"/>
    <property type="match status" value="1"/>
</dbReference>
<organism evidence="12 13">
    <name type="scientific">Candidatus Falkowbacteria bacterium CG10_big_fil_rev_8_21_14_0_10_43_11</name>
    <dbReference type="NCBI Taxonomy" id="1974568"/>
    <lineage>
        <taxon>Bacteria</taxon>
        <taxon>Candidatus Falkowiibacteriota</taxon>
    </lineage>
</organism>
<dbReference type="GO" id="GO:0004803">
    <property type="term" value="F:transposase activity"/>
    <property type="evidence" value="ECO:0007669"/>
    <property type="project" value="InterPro"/>
</dbReference>
<dbReference type="GO" id="GO:0005524">
    <property type="term" value="F:ATP binding"/>
    <property type="evidence" value="ECO:0007669"/>
    <property type="project" value="UniProtKB-UniRule"/>
</dbReference>
<evidence type="ECO:0000256" key="7">
    <source>
        <dbReference type="ARBA" id="ARBA00023146"/>
    </source>
</evidence>
<evidence type="ECO:0000256" key="3">
    <source>
        <dbReference type="ARBA" id="ARBA00022598"/>
    </source>
</evidence>
<keyword evidence="4 9" id="KW-0547">Nucleotide-binding</keyword>
<keyword evidence="3 9" id="KW-0436">Ligase</keyword>
<comment type="caution">
    <text evidence="12">The sequence shown here is derived from an EMBL/GenBank/DDBJ whole genome shotgun (WGS) entry which is preliminary data.</text>
</comment>
<dbReference type="FunFam" id="3.40.50.620:FF:000056">
    <property type="entry name" value="Leucine--tRNA ligase"/>
    <property type="match status" value="1"/>
</dbReference>
<dbReference type="InterPro" id="IPR009080">
    <property type="entry name" value="tRNAsynth_Ia_anticodon-bd"/>
</dbReference>
<dbReference type="FunFam" id="1.10.730.10:FF:000011">
    <property type="entry name" value="Leucine--tRNA ligase chloroplastic/mitochondrial"/>
    <property type="match status" value="1"/>
</dbReference>
<evidence type="ECO:0000256" key="10">
    <source>
        <dbReference type="RuleBase" id="RU363035"/>
    </source>
</evidence>
<dbReference type="Proteomes" id="UP000229335">
    <property type="component" value="Unassembled WGS sequence"/>
</dbReference>
<dbReference type="Pfam" id="PF00133">
    <property type="entry name" value="tRNA-synt_1"/>
    <property type="match status" value="2"/>
</dbReference>
<dbReference type="EMBL" id="PFAS01000001">
    <property type="protein sequence ID" value="PIT94240.1"/>
    <property type="molecule type" value="Genomic_DNA"/>
</dbReference>
<sequence length="974" mass="112996">MSKEKYETYDDWQKNGGENAWQKKWEKWELYKADDKSDKPKKYILDMFPYPSGAGLHVGHPEGYTATDIYSRYLRMNGFNVLHPMGWDAFGLPAENYAIKQGVHPDDSTHKNINRFREQIKSLGLSYDWPREVDTSSPDYYKWTQWFFLFLYKNGLAYKKKAKVNWCSSCQTVLANEQVISGKCERCGNDVTQKDLAQWFFKITDYADRLISDLDKINWPEPIKTMQRNWIGKSEGEEIEFKVLIDVKNFVRLGFKTQPNTDLKNNIRTTWFLTFSTKEREEFFNTKEECLYIINAIFNSCLRHGFTLHEVSAMKDHVHIILDSDKNMTIEKMYKYLKGYSAKKFNQKFDKNWENSKGAHVWMPKGEYSIIKDENQYKSILQYVQNNPEKDGLLRKERLLSENFNNLYYILNIFTTRPDTLFGATYMVLAPEHELVEILKNDGVSLGFKTQANKKIKNQDKIESYLELAKNKSDLQRTDLNKEKTGVELKGIKAINPANNEEIPVWIADYVLSTYGTGAIMAVPAHDERDWEFARKYNLSIVEVILGGNVKQSAYINSGKMINSGEFDGLASEEAKKKIAEKVGGKLKTQYKLRDWLVSRQRYWGAPIPIIYCDKCGEVPVSEKDLPVVLPKDVDFKPTGESPLVHSKSFHNVKCPHCGAKARRESDTMDTFVCSSWYYFRYTDPKNKKEFAGKKQMKKWLPVDLYVGGAEHAVLHLMYARFFTKALFDHGYIDFDEPFLKLRNQGMILAEDGRKMSKSLGNVINPDEVVKNLGADSMRLYEMFMGPLEDAKPWQTRGIVGVRRFLERVWTMQSKVHKVESQRMKILLHKTIKKVTEDIENMKFNTAVSAMMIFTNEAQKEGINKDDFVKFLIILAPFAPHIVEELWDRMGNKKSIFKEPWPKYNEELIKEDVINLVLQINGKVRDSIEVPADISEEEAKEKALASEKARKWTKGKGVAKVIVVKNRLVNIVIK</sequence>
<keyword evidence="5 9" id="KW-0067">ATP-binding</keyword>
<dbReference type="GO" id="GO:0004823">
    <property type="term" value="F:leucine-tRNA ligase activity"/>
    <property type="evidence" value="ECO:0007669"/>
    <property type="project" value="UniProtKB-UniRule"/>
</dbReference>
<comment type="similarity">
    <text evidence="1 9 10">Belongs to the class-I aminoacyl-tRNA synthetase family.</text>
</comment>
<dbReference type="PANTHER" id="PTHR43740:SF2">
    <property type="entry name" value="LEUCINE--TRNA LIGASE, MITOCHONDRIAL"/>
    <property type="match status" value="1"/>
</dbReference>
<feature type="domain" description="Transposase IS200-like" evidence="11">
    <location>
        <begin position="266"/>
        <end position="387"/>
    </location>
</feature>
<evidence type="ECO:0000256" key="5">
    <source>
        <dbReference type="ARBA" id="ARBA00022840"/>
    </source>
</evidence>
<keyword evidence="7 9" id="KW-0030">Aminoacyl-tRNA synthetase</keyword>
<comment type="catalytic activity">
    <reaction evidence="8 9">
        <text>tRNA(Leu) + L-leucine + ATP = L-leucyl-tRNA(Leu) + AMP + diphosphate</text>
        <dbReference type="Rhea" id="RHEA:11688"/>
        <dbReference type="Rhea" id="RHEA-COMP:9613"/>
        <dbReference type="Rhea" id="RHEA-COMP:9622"/>
        <dbReference type="ChEBI" id="CHEBI:30616"/>
        <dbReference type="ChEBI" id="CHEBI:33019"/>
        <dbReference type="ChEBI" id="CHEBI:57427"/>
        <dbReference type="ChEBI" id="CHEBI:78442"/>
        <dbReference type="ChEBI" id="CHEBI:78494"/>
        <dbReference type="ChEBI" id="CHEBI:456215"/>
        <dbReference type="EC" id="6.1.1.4"/>
    </reaction>
</comment>
<dbReference type="SUPFAM" id="SSF50677">
    <property type="entry name" value="ValRS/IleRS/LeuRS editing domain"/>
    <property type="match status" value="1"/>
</dbReference>
<dbReference type="InterPro" id="IPR002302">
    <property type="entry name" value="Leu-tRNA-ligase"/>
</dbReference>
<evidence type="ECO:0000256" key="1">
    <source>
        <dbReference type="ARBA" id="ARBA00005594"/>
    </source>
</evidence>
<dbReference type="PANTHER" id="PTHR43740">
    <property type="entry name" value="LEUCYL-TRNA SYNTHETASE"/>
    <property type="match status" value="1"/>
</dbReference>
<dbReference type="Gene3D" id="3.40.50.620">
    <property type="entry name" value="HUPs"/>
    <property type="match status" value="1"/>
</dbReference>
<dbReference type="Pfam" id="PF13603">
    <property type="entry name" value="tRNA-synt_1_2"/>
    <property type="match status" value="1"/>
</dbReference>
<dbReference type="InterPro" id="IPR025709">
    <property type="entry name" value="Leu_tRNA-synth_edit"/>
</dbReference>
<dbReference type="Pfam" id="PF01797">
    <property type="entry name" value="Y1_Tnp"/>
    <property type="match status" value="1"/>
</dbReference>
<evidence type="ECO:0000259" key="11">
    <source>
        <dbReference type="SMART" id="SM01321"/>
    </source>
</evidence>
<dbReference type="Gene3D" id="1.10.730.10">
    <property type="entry name" value="Isoleucyl-tRNA Synthetase, Domain 1"/>
    <property type="match status" value="1"/>
</dbReference>
<name>A0A2M6WN80_9BACT</name>
<keyword evidence="2 9" id="KW-0963">Cytoplasm</keyword>
<evidence type="ECO:0000256" key="9">
    <source>
        <dbReference type="HAMAP-Rule" id="MF_00049"/>
    </source>
</evidence>
<dbReference type="SUPFAM" id="SSF47323">
    <property type="entry name" value="Anticodon-binding domain of a subclass of class I aminoacyl-tRNA synthetases"/>
    <property type="match status" value="1"/>
</dbReference>
<dbReference type="AlphaFoldDB" id="A0A2M6WN80"/>
<dbReference type="CDD" id="cd07958">
    <property type="entry name" value="Anticodon_Ia_Leu_BEm"/>
    <property type="match status" value="1"/>
</dbReference>
<gene>
    <name evidence="9" type="primary">leuS</name>
    <name evidence="12" type="ORF">COU00_00060</name>
</gene>
<dbReference type="GO" id="GO:0006313">
    <property type="term" value="P:DNA transposition"/>
    <property type="evidence" value="ECO:0007669"/>
    <property type="project" value="InterPro"/>
</dbReference>
<dbReference type="InterPro" id="IPR014729">
    <property type="entry name" value="Rossmann-like_a/b/a_fold"/>
</dbReference>
<dbReference type="NCBIfam" id="TIGR00396">
    <property type="entry name" value="leuS_bact"/>
    <property type="match status" value="1"/>
</dbReference>
<dbReference type="SMART" id="SM01321">
    <property type="entry name" value="Y1_Tnp"/>
    <property type="match status" value="1"/>
</dbReference>
<dbReference type="HAMAP" id="MF_00049_B">
    <property type="entry name" value="Leu_tRNA_synth_B"/>
    <property type="match status" value="1"/>
</dbReference>
<dbReference type="GO" id="GO:0006429">
    <property type="term" value="P:leucyl-tRNA aminoacylation"/>
    <property type="evidence" value="ECO:0007669"/>
    <property type="project" value="UniProtKB-UniRule"/>
</dbReference>
<accession>A0A2M6WN80</accession>
<evidence type="ECO:0000256" key="8">
    <source>
        <dbReference type="ARBA" id="ARBA00047469"/>
    </source>
</evidence>
<comment type="caution">
    <text evidence="9">Lacks conserved residue(s) required for the propagation of feature annotation.</text>
</comment>
<dbReference type="SUPFAM" id="SSF143422">
    <property type="entry name" value="Transposase IS200-like"/>
    <property type="match status" value="1"/>
</dbReference>
<dbReference type="SUPFAM" id="SSF52374">
    <property type="entry name" value="Nucleotidylyl transferase"/>
    <property type="match status" value="1"/>
</dbReference>
<evidence type="ECO:0000256" key="2">
    <source>
        <dbReference type="ARBA" id="ARBA00022490"/>
    </source>
</evidence>
<evidence type="ECO:0000313" key="12">
    <source>
        <dbReference type="EMBL" id="PIT94240.1"/>
    </source>
</evidence>
<feature type="binding site" evidence="9">
    <location>
        <position position="758"/>
    </location>
    <ligand>
        <name>ATP</name>
        <dbReference type="ChEBI" id="CHEBI:30616"/>
    </ligand>
</feature>
<keyword evidence="6 9" id="KW-0648">Protein biosynthesis</keyword>
<reference evidence="13" key="1">
    <citation type="submission" date="2017-09" db="EMBL/GenBank/DDBJ databases">
        <title>Depth-based differentiation of microbial function through sediment-hosted aquifers and enrichment of novel symbionts in the deep terrestrial subsurface.</title>
        <authorList>
            <person name="Probst A.J."/>
            <person name="Ladd B."/>
            <person name="Jarett J.K."/>
            <person name="Geller-Mcgrath D.E."/>
            <person name="Sieber C.M.K."/>
            <person name="Emerson J.B."/>
            <person name="Anantharaman K."/>
            <person name="Thomas B.C."/>
            <person name="Malmstrom R."/>
            <person name="Stieglmeier M."/>
            <person name="Klingl A."/>
            <person name="Woyke T."/>
            <person name="Ryan C.M."/>
            <person name="Banfield J.F."/>
        </authorList>
    </citation>
    <scope>NUCLEOTIDE SEQUENCE [LARGE SCALE GENOMIC DNA]</scope>
</reference>
<dbReference type="Pfam" id="PF08264">
    <property type="entry name" value="Anticodon_1"/>
    <property type="match status" value="1"/>
</dbReference>
<dbReference type="InterPro" id="IPR001412">
    <property type="entry name" value="aa-tRNA-synth_I_CS"/>
</dbReference>
<dbReference type="EC" id="6.1.1.4" evidence="9"/>
<dbReference type="PRINTS" id="PR00985">
    <property type="entry name" value="TRNASYNTHLEU"/>
</dbReference>
<dbReference type="GO" id="GO:0002161">
    <property type="term" value="F:aminoacyl-tRNA deacylase activity"/>
    <property type="evidence" value="ECO:0007669"/>
    <property type="project" value="InterPro"/>
</dbReference>
<dbReference type="InterPro" id="IPR009008">
    <property type="entry name" value="Val/Leu/Ile-tRNA-synth_edit"/>
</dbReference>
<dbReference type="InterPro" id="IPR036515">
    <property type="entry name" value="Transposase_17_sf"/>
</dbReference>
<protein>
    <recommendedName>
        <fullName evidence="9">Leucine--tRNA ligase</fullName>
        <ecNumber evidence="9">6.1.1.4</ecNumber>
    </recommendedName>
    <alternativeName>
        <fullName evidence="9">Leucyl-tRNA synthetase</fullName>
        <shortName evidence="9">LeuRS</shortName>
    </alternativeName>
</protein>
<dbReference type="InterPro" id="IPR002300">
    <property type="entry name" value="aa-tRNA-synth_Ia"/>
</dbReference>
<dbReference type="InterPro" id="IPR013155">
    <property type="entry name" value="M/V/L/I-tRNA-synth_anticd-bd"/>
</dbReference>
<dbReference type="GO" id="GO:0003677">
    <property type="term" value="F:DNA binding"/>
    <property type="evidence" value="ECO:0007669"/>
    <property type="project" value="InterPro"/>
</dbReference>
<evidence type="ECO:0000313" key="13">
    <source>
        <dbReference type="Proteomes" id="UP000229335"/>
    </source>
</evidence>